<evidence type="ECO:0000256" key="1">
    <source>
        <dbReference type="SAM" id="MobiDB-lite"/>
    </source>
</evidence>
<feature type="compositionally biased region" description="Low complexity" evidence="1">
    <location>
        <begin position="40"/>
        <end position="57"/>
    </location>
</feature>
<feature type="compositionally biased region" description="Polar residues" evidence="1">
    <location>
        <begin position="58"/>
        <end position="70"/>
    </location>
</feature>
<dbReference type="AlphaFoldDB" id="A0AA38L2X7"/>
<evidence type="ECO:0000313" key="2">
    <source>
        <dbReference type="EMBL" id="KAJ3780700.1"/>
    </source>
</evidence>
<evidence type="ECO:0000313" key="3">
    <source>
        <dbReference type="Proteomes" id="UP001163798"/>
    </source>
</evidence>
<name>A0AA38L2X7_9AGAR</name>
<dbReference type="EMBL" id="MU793670">
    <property type="protein sequence ID" value="KAJ3780700.1"/>
    <property type="molecule type" value="Genomic_DNA"/>
</dbReference>
<comment type="caution">
    <text evidence="2">The sequence shown here is derived from an EMBL/GenBank/DDBJ whole genome shotgun (WGS) entry which is preliminary data.</text>
</comment>
<organism evidence="2 3">
    <name type="scientific">Lentinula aff. detonsa</name>
    <dbReference type="NCBI Taxonomy" id="2804958"/>
    <lineage>
        <taxon>Eukaryota</taxon>
        <taxon>Fungi</taxon>
        <taxon>Dikarya</taxon>
        <taxon>Basidiomycota</taxon>
        <taxon>Agaricomycotina</taxon>
        <taxon>Agaricomycetes</taxon>
        <taxon>Agaricomycetidae</taxon>
        <taxon>Agaricales</taxon>
        <taxon>Marasmiineae</taxon>
        <taxon>Omphalotaceae</taxon>
        <taxon>Lentinula</taxon>
    </lineage>
</organism>
<protein>
    <submittedName>
        <fullName evidence="2">Uncharacterized protein</fullName>
    </submittedName>
</protein>
<keyword evidence="3" id="KW-1185">Reference proteome</keyword>
<dbReference type="Proteomes" id="UP001163798">
    <property type="component" value="Unassembled WGS sequence"/>
</dbReference>
<reference evidence="2" key="1">
    <citation type="submission" date="2022-08" db="EMBL/GenBank/DDBJ databases">
        <authorList>
            <consortium name="DOE Joint Genome Institute"/>
            <person name="Min B."/>
            <person name="Riley R."/>
            <person name="Sierra-Patev S."/>
            <person name="Naranjo-Ortiz M."/>
            <person name="Looney B."/>
            <person name="Konkel Z."/>
            <person name="Slot J.C."/>
            <person name="Sakamoto Y."/>
            <person name="Steenwyk J.L."/>
            <person name="Rokas A."/>
            <person name="Carro J."/>
            <person name="Camarero S."/>
            <person name="Ferreira P."/>
            <person name="Molpeceres G."/>
            <person name="Ruiz-Duenas F.J."/>
            <person name="Serrano A."/>
            <person name="Henrissat B."/>
            <person name="Drula E."/>
            <person name="Hughes K.W."/>
            <person name="Mata J.L."/>
            <person name="Ishikawa N.K."/>
            <person name="Vargas-Isla R."/>
            <person name="Ushijima S."/>
            <person name="Smith C.A."/>
            <person name="Ahrendt S."/>
            <person name="Andreopoulos W."/>
            <person name="He G."/>
            <person name="Labutti K."/>
            <person name="Lipzen A."/>
            <person name="Ng V."/>
            <person name="Sandor L."/>
            <person name="Barry K."/>
            <person name="Martinez A.T."/>
            <person name="Xiao Y."/>
            <person name="Gibbons J.G."/>
            <person name="Terashima K."/>
            <person name="Hibbett D.S."/>
            <person name="Grigoriev I.V."/>
        </authorList>
    </citation>
    <scope>NUCLEOTIDE SEQUENCE</scope>
    <source>
        <strain evidence="2">TFB10291</strain>
    </source>
</reference>
<feature type="region of interest" description="Disordered" evidence="1">
    <location>
        <begin position="14"/>
        <end position="80"/>
    </location>
</feature>
<gene>
    <name evidence="2" type="ORF">GGU10DRAFT_336949</name>
</gene>
<sequence>MVIVISTPSLRRLRSGNTPSDILKKEPGTVTSSLKRSKTYTESSSSSESSSCSLSTSDVPVTSNSTSTAIRSRLNDQQRKDRLEQDLDVLEESVRPRSVQCKGCTHTIRLDTKINYGDSNWKTHKKRCPMLKKKTHSKTVDQVPVPKPLLNISEVPLEGTSKSSCGSYMQEKLSDLEYSAVLGLLAIQRKMNPSMS</sequence>
<accession>A0AA38L2X7</accession>
<proteinExistence type="predicted"/>